<accession>A0A2D3I658</accession>
<protein>
    <submittedName>
        <fullName evidence="1">ORF936</fullName>
    </submittedName>
</protein>
<reference evidence="1" key="1">
    <citation type="journal article" date="2018" name="Aquaculture">
        <title>Complete genome sequence of a white spot syndrome virus associated with a disease incursion in Australia.</title>
        <authorList>
            <person name="Oakey J."/>
            <person name="Smith C.S."/>
        </authorList>
    </citation>
    <scope>NUCLEOTIDE SEQUENCE [LARGE SCALE GENOMIC DNA]</scope>
    <source>
        <strain evidence="1">WSSV-AU</strain>
    </source>
</reference>
<dbReference type="Proteomes" id="UP000267516">
    <property type="component" value="Segment"/>
</dbReference>
<organism evidence="1">
    <name type="scientific">White spot syndrome virus</name>
    <dbReference type="NCBI Taxonomy" id="342409"/>
    <lineage>
        <taxon>Viruses</taxon>
        <taxon>Viruses incertae sedis</taxon>
        <taxon>Naldaviricetes</taxon>
        <taxon>Nimaviridae</taxon>
        <taxon>Whispovirus</taxon>
    </lineage>
</organism>
<dbReference type="EMBL" id="MF768985">
    <property type="protein sequence ID" value="ATU83878.1"/>
    <property type="molecule type" value="Genomic_DNA"/>
</dbReference>
<evidence type="ECO:0000313" key="1">
    <source>
        <dbReference type="EMBL" id="ATU83878.1"/>
    </source>
</evidence>
<sequence length="77" mass="8232">MGDVRARVSTMLADDLGASATFLSVVLLTMDLNLSFSTPGQLNNSEVGRITVLGATFPLKVPPRSVLTGVIHATFWR</sequence>
<proteinExistence type="predicted"/>
<name>A0A2D3I658_9VIRU</name>